<dbReference type="InterPro" id="IPR006520">
    <property type="entry name" value="Dit_BPSPP_N"/>
</dbReference>
<gene>
    <name evidence="2" type="ORF">GKD59_21345</name>
</gene>
<organism evidence="2 3">
    <name type="scientific">Parabacteroides distasonis</name>
    <dbReference type="NCBI Taxonomy" id="823"/>
    <lineage>
        <taxon>Bacteria</taxon>
        <taxon>Pseudomonadati</taxon>
        <taxon>Bacteroidota</taxon>
        <taxon>Bacteroidia</taxon>
        <taxon>Bacteroidales</taxon>
        <taxon>Tannerellaceae</taxon>
        <taxon>Parabacteroides</taxon>
    </lineage>
</organism>
<dbReference type="Pfam" id="PF05709">
    <property type="entry name" value="Sipho_tail"/>
    <property type="match status" value="1"/>
</dbReference>
<dbReference type="RefSeq" id="WP_151877587.1">
    <property type="nucleotide sequence ID" value="NZ_WKLT01000032.1"/>
</dbReference>
<evidence type="ECO:0000313" key="3">
    <source>
        <dbReference type="Proteomes" id="UP000463337"/>
    </source>
</evidence>
<dbReference type="NCBIfam" id="TIGR01633">
    <property type="entry name" value="phi3626_gp14_N"/>
    <property type="match status" value="1"/>
</dbReference>
<evidence type="ECO:0000313" key="2">
    <source>
        <dbReference type="EMBL" id="MRY60399.1"/>
    </source>
</evidence>
<dbReference type="AlphaFoldDB" id="A0A7K0GMK6"/>
<dbReference type="EMBL" id="WKLT01000032">
    <property type="protein sequence ID" value="MRY60399.1"/>
    <property type="molecule type" value="Genomic_DNA"/>
</dbReference>
<sequence length="507" mass="57036">MSFNSIDTSPLLKVLKVKRQIGNERSVTSNSSPKLGILLQKVKTDAKIIEVEVSLASFDISKISFVDTVQPSNISFGNINKIREQVAGLFNQDEERMLVFSDEPDRYYKAILIDKTELDGIQSWYDTAKLTFLIPDGVAHSTSYKKITDFTESDGKVIFNITNNGNVEALPIVTAKMNSENGYFGLVNPSGVMEVGDREIIDSETRKFSERPFDYTDTGTGIKDGLAKGQKNMAILNDGTEIFDKGLFIGPWLGRDHLFLENTPSSGGNHAGSLTFDLPTDGSLFDYIWWRQVFMAGAFNQYGFIKVMVSDSDGKFLYGLETIKRKAGLETEYNFMVTDGKGGYKHTDLRWKFEANDENKDNPFNPARGWSDIKRIDDKVSVFWFGSRYERTFSELKGKKSAKLHVALGFINGNPLVTRMYVDGIKYRKDNVAFGYNIPNPYGVGSNIVINGENKTFLVDNIAKLNHVVDYSKWLKIPVGTSTLEISTSSWNNIKPTFSIAFEERWL</sequence>
<dbReference type="Gene3D" id="2.40.30.200">
    <property type="match status" value="1"/>
</dbReference>
<evidence type="ECO:0000259" key="1">
    <source>
        <dbReference type="Pfam" id="PF05709"/>
    </source>
</evidence>
<accession>A0A7K0GMK6</accession>
<name>A0A7K0GMK6_PARDI</name>
<comment type="caution">
    <text evidence="2">The sequence shown here is derived from an EMBL/GenBank/DDBJ whole genome shotgun (WGS) entry which is preliminary data.</text>
</comment>
<protein>
    <submittedName>
        <fullName evidence="2">Phage tail protein</fullName>
    </submittedName>
</protein>
<dbReference type="InterPro" id="IPR008841">
    <property type="entry name" value="Siphovirus-type_tail_N"/>
</dbReference>
<dbReference type="Proteomes" id="UP000463337">
    <property type="component" value="Unassembled WGS sequence"/>
</dbReference>
<feature type="domain" description="Siphovirus-type tail component RIFT-related" evidence="1">
    <location>
        <begin position="27"/>
        <end position="133"/>
    </location>
</feature>
<proteinExistence type="predicted"/>
<reference evidence="2 3" key="1">
    <citation type="journal article" date="2019" name="Nat. Med.">
        <title>A library of human gut bacterial isolates paired with longitudinal multiomics data enables mechanistic microbiome research.</title>
        <authorList>
            <person name="Poyet M."/>
            <person name="Groussin M."/>
            <person name="Gibbons S.M."/>
            <person name="Avila-Pacheco J."/>
            <person name="Jiang X."/>
            <person name="Kearney S.M."/>
            <person name="Perrotta A.R."/>
            <person name="Berdy B."/>
            <person name="Zhao S."/>
            <person name="Lieberman T.D."/>
            <person name="Swanson P.K."/>
            <person name="Smith M."/>
            <person name="Roesemann S."/>
            <person name="Alexander J.E."/>
            <person name="Rich S.A."/>
            <person name="Livny J."/>
            <person name="Vlamakis H."/>
            <person name="Clish C."/>
            <person name="Bullock K."/>
            <person name="Deik A."/>
            <person name="Scott J."/>
            <person name="Pierce K.A."/>
            <person name="Xavier R.J."/>
            <person name="Alm E.J."/>
        </authorList>
    </citation>
    <scope>NUCLEOTIDE SEQUENCE [LARGE SCALE GENOMIC DNA]</scope>
    <source>
        <strain evidence="2 3">BIOML-A41</strain>
    </source>
</reference>